<dbReference type="PANTHER" id="PTHR43791">
    <property type="entry name" value="PERMEASE-RELATED"/>
    <property type="match status" value="1"/>
</dbReference>
<dbReference type="SUPFAM" id="SSF103473">
    <property type="entry name" value="MFS general substrate transporter"/>
    <property type="match status" value="1"/>
</dbReference>
<feature type="transmembrane region" description="Helical" evidence="6">
    <location>
        <begin position="352"/>
        <end position="369"/>
    </location>
</feature>
<feature type="transmembrane region" description="Helical" evidence="6">
    <location>
        <begin position="445"/>
        <end position="466"/>
    </location>
</feature>
<feature type="transmembrane region" description="Helical" evidence="6">
    <location>
        <begin position="66"/>
        <end position="87"/>
    </location>
</feature>
<dbReference type="AlphaFoldDB" id="A0A3D8RN85"/>
<keyword evidence="3 6" id="KW-0812">Transmembrane</keyword>
<dbReference type="GO" id="GO:0016020">
    <property type="term" value="C:membrane"/>
    <property type="evidence" value="ECO:0007669"/>
    <property type="project" value="UniProtKB-SubCell"/>
</dbReference>
<dbReference type="EMBL" id="PDLM01000006">
    <property type="protein sequence ID" value="RDW75410.1"/>
    <property type="molecule type" value="Genomic_DNA"/>
</dbReference>
<keyword evidence="5 6" id="KW-0472">Membrane</keyword>
<keyword evidence="8" id="KW-1185">Reference proteome</keyword>
<organism evidence="7 8">
    <name type="scientific">Coleophoma cylindrospora</name>
    <dbReference type="NCBI Taxonomy" id="1849047"/>
    <lineage>
        <taxon>Eukaryota</taxon>
        <taxon>Fungi</taxon>
        <taxon>Dikarya</taxon>
        <taxon>Ascomycota</taxon>
        <taxon>Pezizomycotina</taxon>
        <taxon>Leotiomycetes</taxon>
        <taxon>Helotiales</taxon>
        <taxon>Dermateaceae</taxon>
        <taxon>Coleophoma</taxon>
    </lineage>
</organism>
<comment type="subcellular location">
    <subcellularLocation>
        <location evidence="1">Membrane</location>
        <topology evidence="1">Multi-pass membrane protein</topology>
    </subcellularLocation>
</comment>
<feature type="transmembrane region" description="Helical" evidence="6">
    <location>
        <begin position="126"/>
        <end position="146"/>
    </location>
</feature>
<feature type="transmembrane region" description="Helical" evidence="6">
    <location>
        <begin position="307"/>
        <end position="331"/>
    </location>
</feature>
<evidence type="ECO:0000256" key="5">
    <source>
        <dbReference type="ARBA" id="ARBA00023136"/>
    </source>
</evidence>
<evidence type="ECO:0000256" key="6">
    <source>
        <dbReference type="SAM" id="Phobius"/>
    </source>
</evidence>
<dbReference type="Gene3D" id="1.20.1250.20">
    <property type="entry name" value="MFS general substrate transporter like domains"/>
    <property type="match status" value="1"/>
</dbReference>
<evidence type="ECO:0000313" key="8">
    <source>
        <dbReference type="Proteomes" id="UP000256645"/>
    </source>
</evidence>
<gene>
    <name evidence="7" type="ORF">BP6252_06552</name>
</gene>
<dbReference type="InterPro" id="IPR036259">
    <property type="entry name" value="MFS_trans_sf"/>
</dbReference>
<evidence type="ECO:0000256" key="4">
    <source>
        <dbReference type="ARBA" id="ARBA00022989"/>
    </source>
</evidence>
<dbReference type="PANTHER" id="PTHR43791:SF41">
    <property type="entry name" value="MAJOR FACILITATOR SUPERFAMILY (MFS) PROFILE DOMAIN-CONTAINING PROTEIN"/>
    <property type="match status" value="1"/>
</dbReference>
<evidence type="ECO:0000256" key="2">
    <source>
        <dbReference type="ARBA" id="ARBA00022448"/>
    </source>
</evidence>
<feature type="transmembrane region" description="Helical" evidence="6">
    <location>
        <begin position="99"/>
        <end position="120"/>
    </location>
</feature>
<feature type="transmembrane region" description="Helical" evidence="6">
    <location>
        <begin position="219"/>
        <end position="239"/>
    </location>
</feature>
<evidence type="ECO:0000256" key="1">
    <source>
        <dbReference type="ARBA" id="ARBA00004141"/>
    </source>
</evidence>
<dbReference type="Proteomes" id="UP000256645">
    <property type="component" value="Unassembled WGS sequence"/>
</dbReference>
<accession>A0A3D8RN85</accession>
<keyword evidence="2" id="KW-0813">Transport</keyword>
<dbReference type="OrthoDB" id="6730379at2759"/>
<sequence>MAVNMDQKASVDIGVHNMPDKETVAVDERDFAGWEAKAQEHGWESYTKSEERKVIRRIDFRIIPFLWGYTVLSAVDKIIISNAALYGMKTDTHLVGQDYSWVGSIFYFGYLVAEFPSTWLLSRFPIGKFLTATSFGWSICTLLMACTSNPGGLMALRFIMGMFEAPGLATCTLITVIWYTKTEQPLRVAVWSATFASVYVSLLSYGIGHSTSGIASWRLLFLVLGSVSFVLSVLMLFFLPDHPTSPRFLKDKEVYIALQRLRLNSTGDENKTFKLYQVREALLDWKSWVITLFFICMNVPNGGLNTFSAQIVSGFGFGTLTTTLLGMPTGVVQAFSSMAATIPSRYFKNTRCFSAAFFCLVPLICSIVIRVLPSSNQGGRLTAYYCFYCFWGPYAIALSLPMANTSGHTKKITVNAMVFTAYCVANIIAPQTFRTSQAPGYKSGYNSIVGFEAGAIFLMLVYFVGVQLENKRRDRKQGDSVPVPESPDDDLTDWEKPNFRYIC</sequence>
<dbReference type="InterPro" id="IPR011701">
    <property type="entry name" value="MFS"/>
</dbReference>
<name>A0A3D8RN85_9HELO</name>
<dbReference type="GO" id="GO:0022857">
    <property type="term" value="F:transmembrane transporter activity"/>
    <property type="evidence" value="ECO:0007669"/>
    <property type="project" value="InterPro"/>
</dbReference>
<reference evidence="7 8" key="1">
    <citation type="journal article" date="2018" name="IMA Fungus">
        <title>IMA Genome-F 9: Draft genome sequence of Annulohypoxylon stygium, Aspergillus mulundensis, Berkeleyomyces basicola (syn. Thielaviopsis basicola), Ceratocystis smalleyi, two Cercospora beticola strains, Coleophoma cylindrospora, Fusarium fracticaudum, Phialophora cf. hyalina, and Morchella septimelata.</title>
        <authorList>
            <person name="Wingfield B.D."/>
            <person name="Bills G.F."/>
            <person name="Dong Y."/>
            <person name="Huang W."/>
            <person name="Nel W.J."/>
            <person name="Swalarsk-Parry B.S."/>
            <person name="Vaghefi N."/>
            <person name="Wilken P.M."/>
            <person name="An Z."/>
            <person name="de Beer Z.W."/>
            <person name="De Vos L."/>
            <person name="Chen L."/>
            <person name="Duong T.A."/>
            <person name="Gao Y."/>
            <person name="Hammerbacher A."/>
            <person name="Kikkert J.R."/>
            <person name="Li Y."/>
            <person name="Li H."/>
            <person name="Li K."/>
            <person name="Li Q."/>
            <person name="Liu X."/>
            <person name="Ma X."/>
            <person name="Naidoo K."/>
            <person name="Pethybridge S.J."/>
            <person name="Sun J."/>
            <person name="Steenkamp E.T."/>
            <person name="van der Nest M.A."/>
            <person name="van Wyk S."/>
            <person name="Wingfield M.J."/>
            <person name="Xiong C."/>
            <person name="Yue Q."/>
            <person name="Zhang X."/>
        </authorList>
    </citation>
    <scope>NUCLEOTIDE SEQUENCE [LARGE SCALE GENOMIC DNA]</scope>
    <source>
        <strain evidence="7 8">BP6252</strain>
    </source>
</reference>
<keyword evidence="4 6" id="KW-1133">Transmembrane helix</keyword>
<evidence type="ECO:0000313" key="7">
    <source>
        <dbReference type="EMBL" id="RDW75410.1"/>
    </source>
</evidence>
<dbReference type="Pfam" id="PF07690">
    <property type="entry name" value="MFS_1"/>
    <property type="match status" value="1"/>
</dbReference>
<comment type="caution">
    <text evidence="7">The sequence shown here is derived from an EMBL/GenBank/DDBJ whole genome shotgun (WGS) entry which is preliminary data.</text>
</comment>
<protein>
    <submittedName>
        <fullName evidence="7">Allantoate permease-1</fullName>
    </submittedName>
</protein>
<feature type="transmembrane region" description="Helical" evidence="6">
    <location>
        <begin position="381"/>
        <end position="400"/>
    </location>
</feature>
<evidence type="ECO:0000256" key="3">
    <source>
        <dbReference type="ARBA" id="ARBA00022692"/>
    </source>
</evidence>
<feature type="transmembrane region" description="Helical" evidence="6">
    <location>
        <begin position="186"/>
        <end position="207"/>
    </location>
</feature>
<proteinExistence type="predicted"/>
<feature type="transmembrane region" description="Helical" evidence="6">
    <location>
        <begin position="412"/>
        <end position="433"/>
    </location>
</feature>